<comment type="caution">
    <text evidence="1">The sequence shown here is derived from an EMBL/GenBank/DDBJ whole genome shotgun (WGS) entry which is preliminary data.</text>
</comment>
<gene>
    <name evidence="1" type="ORF">Pint_21501</name>
</gene>
<dbReference type="Proteomes" id="UP001163603">
    <property type="component" value="Chromosome 13"/>
</dbReference>
<reference evidence="2" key="1">
    <citation type="journal article" date="2023" name="G3 (Bethesda)">
        <title>Genome assembly and association tests identify interacting loci associated with vigor, precocity, and sex in interspecific pistachio rootstocks.</title>
        <authorList>
            <person name="Palmer W."/>
            <person name="Jacygrad E."/>
            <person name="Sagayaradj S."/>
            <person name="Cavanaugh K."/>
            <person name="Han R."/>
            <person name="Bertier L."/>
            <person name="Beede B."/>
            <person name="Kafkas S."/>
            <person name="Golino D."/>
            <person name="Preece J."/>
            <person name="Michelmore R."/>
        </authorList>
    </citation>
    <scope>NUCLEOTIDE SEQUENCE [LARGE SCALE GENOMIC DNA]</scope>
</reference>
<evidence type="ECO:0000313" key="1">
    <source>
        <dbReference type="EMBL" id="KAJ0014719.1"/>
    </source>
</evidence>
<proteinExistence type="predicted"/>
<keyword evidence="2" id="KW-1185">Reference proteome</keyword>
<organism evidence="1 2">
    <name type="scientific">Pistacia integerrima</name>
    <dbReference type="NCBI Taxonomy" id="434235"/>
    <lineage>
        <taxon>Eukaryota</taxon>
        <taxon>Viridiplantae</taxon>
        <taxon>Streptophyta</taxon>
        <taxon>Embryophyta</taxon>
        <taxon>Tracheophyta</taxon>
        <taxon>Spermatophyta</taxon>
        <taxon>Magnoliopsida</taxon>
        <taxon>eudicotyledons</taxon>
        <taxon>Gunneridae</taxon>
        <taxon>Pentapetalae</taxon>
        <taxon>rosids</taxon>
        <taxon>malvids</taxon>
        <taxon>Sapindales</taxon>
        <taxon>Anacardiaceae</taxon>
        <taxon>Pistacia</taxon>
    </lineage>
</organism>
<evidence type="ECO:0000313" key="2">
    <source>
        <dbReference type="Proteomes" id="UP001163603"/>
    </source>
</evidence>
<protein>
    <submittedName>
        <fullName evidence="1">Uncharacterized protein</fullName>
    </submittedName>
</protein>
<sequence>MDMSNSFNIHENLFKKMPKLKVMNLFRMQLSSLPQALDLLTNLQTLCLDNSNIKDVAIIGKLKELKVLSLQSAEIVELPTEMGQLTQLRLLDLSNCWRLEVIAPNVISKLCRLEELYVKGCSIQCMVEVLKELKHLSKLASLEIDIKDIKMLPGDLFSKELKR</sequence>
<name>A0ACC0XE04_9ROSI</name>
<dbReference type="EMBL" id="CM047748">
    <property type="protein sequence ID" value="KAJ0014719.1"/>
    <property type="molecule type" value="Genomic_DNA"/>
</dbReference>
<accession>A0ACC0XE04</accession>